<keyword evidence="10" id="KW-1185">Reference proteome</keyword>
<dbReference type="CDD" id="cd05471">
    <property type="entry name" value="pepsin_like"/>
    <property type="match status" value="1"/>
</dbReference>
<name>A0A1V9YWZ5_ACHHY</name>
<keyword evidence="7" id="KW-0732">Signal</keyword>
<dbReference type="InterPro" id="IPR001461">
    <property type="entry name" value="Aspartic_peptidase_A1"/>
</dbReference>
<feature type="active site" evidence="4">
    <location>
        <position position="66"/>
    </location>
</feature>
<comment type="similarity">
    <text evidence="1 5">Belongs to the peptidase A1 family.</text>
</comment>
<dbReference type="PANTHER" id="PTHR47966:SF51">
    <property type="entry name" value="BETA-SITE APP-CLEAVING ENZYME, ISOFORM A-RELATED"/>
    <property type="match status" value="1"/>
</dbReference>
<dbReference type="PROSITE" id="PS00141">
    <property type="entry name" value="ASP_PROTEASE"/>
    <property type="match status" value="1"/>
</dbReference>
<reference evidence="9 10" key="1">
    <citation type="journal article" date="2014" name="Genome Biol. Evol.">
        <title>The secreted proteins of Achlya hypogyna and Thraustotheca clavata identify the ancestral oomycete secretome and reveal gene acquisitions by horizontal gene transfer.</title>
        <authorList>
            <person name="Misner I."/>
            <person name="Blouin N."/>
            <person name="Leonard G."/>
            <person name="Richards T.A."/>
            <person name="Lane C.E."/>
        </authorList>
    </citation>
    <scope>NUCLEOTIDE SEQUENCE [LARGE SCALE GENOMIC DNA]</scope>
    <source>
        <strain evidence="9 10">ATCC 48635</strain>
    </source>
</reference>
<dbReference type="STRING" id="1202772.A0A1V9YWZ5"/>
<gene>
    <name evidence="9" type="ORF">ACHHYP_05849</name>
</gene>
<protein>
    <submittedName>
        <fullName evidence="9">Gastricsin</fullName>
    </submittedName>
</protein>
<evidence type="ECO:0000313" key="9">
    <source>
        <dbReference type="EMBL" id="OQR90060.1"/>
    </source>
</evidence>
<dbReference type="SUPFAM" id="SSF50630">
    <property type="entry name" value="Acid proteases"/>
    <property type="match status" value="1"/>
</dbReference>
<feature type="signal peptide" evidence="7">
    <location>
        <begin position="1"/>
        <end position="16"/>
    </location>
</feature>
<dbReference type="InterPro" id="IPR001969">
    <property type="entry name" value="Aspartic_peptidase_AS"/>
</dbReference>
<dbReference type="GO" id="GO:0004190">
    <property type="term" value="F:aspartic-type endopeptidase activity"/>
    <property type="evidence" value="ECO:0007669"/>
    <property type="project" value="UniProtKB-KW"/>
</dbReference>
<dbReference type="GO" id="GO:0006508">
    <property type="term" value="P:proteolysis"/>
    <property type="evidence" value="ECO:0007669"/>
    <property type="project" value="UniProtKB-KW"/>
</dbReference>
<proteinExistence type="inferred from homology"/>
<evidence type="ECO:0000313" key="10">
    <source>
        <dbReference type="Proteomes" id="UP000243579"/>
    </source>
</evidence>
<keyword evidence="6" id="KW-0812">Transmembrane</keyword>
<feature type="active site" evidence="4">
    <location>
        <position position="241"/>
    </location>
</feature>
<feature type="chain" id="PRO_5012076892" evidence="7">
    <location>
        <begin position="17"/>
        <end position="431"/>
    </location>
</feature>
<dbReference type="InterPro" id="IPR033121">
    <property type="entry name" value="PEPTIDASE_A1"/>
</dbReference>
<evidence type="ECO:0000256" key="2">
    <source>
        <dbReference type="ARBA" id="ARBA00022670"/>
    </source>
</evidence>
<dbReference type="InterPro" id="IPR021109">
    <property type="entry name" value="Peptidase_aspartic_dom_sf"/>
</dbReference>
<feature type="domain" description="Peptidase A1" evidence="8">
    <location>
        <begin position="50"/>
        <end position="351"/>
    </location>
</feature>
<evidence type="ECO:0000259" key="8">
    <source>
        <dbReference type="PROSITE" id="PS51767"/>
    </source>
</evidence>
<sequence length="431" mass="46504">MRLVVTLACLLAAANAGMRPSPPYRLEYALNRQLASSSSVGLTNHLGTQYMVDLAIDGKTYSVQIDTGSADLWVGCEYVSTSACVNPCPADGITITYGSGSACVVPHKGSISLGNTAFSDGVFGIGMTSSVLGNVSQGILGLAFPGLSSYGSFATNASYTVFHLDSFSMFLTPKSDQSGSKLVINGVDDALVKSRNLVGVRIPLATGEKDYWNINITQFGVDAPTWNQKPCKNGDCMAIVDSGTSFLSMPKSVFQAFVTTYLLQDCAYKTSYYVCPKTLALPRISFQFGDNSTVFYLNSWDYSLVYSETEIIIQVQVTPAGRLGDRWIIGDTFLKVYYTTYDVKAKAVVFYCPDGQCNGGENVLDFSSSMPTWALVLFIAGGSLVGLSVIGLIVYYVRRRRATRQAKQPHSSVWVVDGDSPEASQTYTAAR</sequence>
<evidence type="ECO:0000256" key="7">
    <source>
        <dbReference type="SAM" id="SignalP"/>
    </source>
</evidence>
<evidence type="ECO:0000256" key="3">
    <source>
        <dbReference type="ARBA" id="ARBA00022750"/>
    </source>
</evidence>
<dbReference type="Gene3D" id="2.40.70.10">
    <property type="entry name" value="Acid Proteases"/>
    <property type="match status" value="2"/>
</dbReference>
<dbReference type="PROSITE" id="PS51767">
    <property type="entry name" value="PEPTIDASE_A1"/>
    <property type="match status" value="1"/>
</dbReference>
<dbReference type="EMBL" id="JNBR01000677">
    <property type="protein sequence ID" value="OQR90060.1"/>
    <property type="molecule type" value="Genomic_DNA"/>
</dbReference>
<keyword evidence="6" id="KW-0472">Membrane</keyword>
<evidence type="ECO:0000256" key="4">
    <source>
        <dbReference type="PIRSR" id="PIRSR601461-1"/>
    </source>
</evidence>
<dbReference type="PANTHER" id="PTHR47966">
    <property type="entry name" value="BETA-SITE APP-CLEAVING ENZYME, ISOFORM A-RELATED"/>
    <property type="match status" value="1"/>
</dbReference>
<dbReference type="InterPro" id="IPR034164">
    <property type="entry name" value="Pepsin-like_dom"/>
</dbReference>
<comment type="caution">
    <text evidence="9">The sequence shown here is derived from an EMBL/GenBank/DDBJ whole genome shotgun (WGS) entry which is preliminary data.</text>
</comment>
<organism evidence="9 10">
    <name type="scientific">Achlya hypogyna</name>
    <name type="common">Oomycete</name>
    <name type="synonym">Protoachlya hypogyna</name>
    <dbReference type="NCBI Taxonomy" id="1202772"/>
    <lineage>
        <taxon>Eukaryota</taxon>
        <taxon>Sar</taxon>
        <taxon>Stramenopiles</taxon>
        <taxon>Oomycota</taxon>
        <taxon>Saprolegniomycetes</taxon>
        <taxon>Saprolegniales</taxon>
        <taxon>Achlyaceae</taxon>
        <taxon>Achlya</taxon>
    </lineage>
</organism>
<keyword evidence="5" id="KW-0378">Hydrolase</keyword>
<evidence type="ECO:0000256" key="1">
    <source>
        <dbReference type="ARBA" id="ARBA00007447"/>
    </source>
</evidence>
<dbReference type="OrthoDB" id="771136at2759"/>
<keyword evidence="6" id="KW-1133">Transmembrane helix</keyword>
<evidence type="ECO:0000256" key="6">
    <source>
        <dbReference type="SAM" id="Phobius"/>
    </source>
</evidence>
<evidence type="ECO:0000256" key="5">
    <source>
        <dbReference type="RuleBase" id="RU000454"/>
    </source>
</evidence>
<dbReference type="PRINTS" id="PR00792">
    <property type="entry name" value="PEPSIN"/>
</dbReference>
<keyword evidence="2 5" id="KW-0645">Protease</keyword>
<dbReference type="Proteomes" id="UP000243579">
    <property type="component" value="Unassembled WGS sequence"/>
</dbReference>
<accession>A0A1V9YWZ5</accession>
<feature type="transmembrane region" description="Helical" evidence="6">
    <location>
        <begin position="373"/>
        <end position="397"/>
    </location>
</feature>
<keyword evidence="3 5" id="KW-0064">Aspartyl protease</keyword>
<dbReference type="Pfam" id="PF00026">
    <property type="entry name" value="Asp"/>
    <property type="match status" value="1"/>
</dbReference>
<dbReference type="AlphaFoldDB" id="A0A1V9YWZ5"/>